<dbReference type="Proteomes" id="UP000019253">
    <property type="component" value="Unassembled WGS sequence"/>
</dbReference>
<organism evidence="1 2">
    <name type="scientific">Listeria grandensis FSL F6-0971</name>
    <dbReference type="NCBI Taxonomy" id="1265819"/>
    <lineage>
        <taxon>Bacteria</taxon>
        <taxon>Bacillati</taxon>
        <taxon>Bacillota</taxon>
        <taxon>Bacilli</taxon>
        <taxon>Bacillales</taxon>
        <taxon>Listeriaceae</taxon>
        <taxon>Listeria</taxon>
    </lineage>
</organism>
<dbReference type="Gene3D" id="3.30.420.40">
    <property type="match status" value="1"/>
</dbReference>
<dbReference type="AlphaFoldDB" id="W7BPS3"/>
<evidence type="ECO:0000313" key="1">
    <source>
        <dbReference type="EMBL" id="EUJ25126.1"/>
    </source>
</evidence>
<name>W7BPS3_9LIST</name>
<dbReference type="GO" id="GO:0016301">
    <property type="term" value="F:kinase activity"/>
    <property type="evidence" value="ECO:0007669"/>
    <property type="project" value="UniProtKB-KW"/>
</dbReference>
<dbReference type="STRING" id="1265819.PGRAN_00250"/>
<sequence length="48" mass="5536">MRKSSPTYGYITSTPKLAWRNYDIVGALKKKFLGACWIYDRCECSGAW</sequence>
<proteinExistence type="predicted"/>
<reference evidence="1 2" key="1">
    <citation type="journal article" date="2014" name="Int. J. Syst. Evol. Microbiol.">
        <title>Listeria floridensis sp. nov., Listeria aquatica sp. nov., Listeria cornellensis sp. nov., Listeria riparia sp. nov. and Listeria grandensis sp. nov., from agricultural and natural environments.</title>
        <authorList>
            <person name="den Bakker H.C."/>
            <person name="Warchocki S."/>
            <person name="Wright E.M."/>
            <person name="Allred A.F."/>
            <person name="Ahlstrom C."/>
            <person name="Manuel C.S."/>
            <person name="Stasiewicz M.J."/>
            <person name="Burrell A."/>
            <person name="Roof S."/>
            <person name="Strawn L."/>
            <person name="Fortes E.D."/>
            <person name="Nightingale K.K."/>
            <person name="Kephart D."/>
            <person name="Wiedmann M."/>
        </authorList>
    </citation>
    <scope>NUCLEOTIDE SEQUENCE [LARGE SCALE GENOMIC DNA]</scope>
    <source>
        <strain evidence="2">FSL F6-971</strain>
    </source>
</reference>
<keyword evidence="1" id="KW-0418">Kinase</keyword>
<keyword evidence="1" id="KW-0808">Transferase</keyword>
<comment type="caution">
    <text evidence="1">The sequence shown here is derived from an EMBL/GenBank/DDBJ whole genome shotgun (WGS) entry which is preliminary data.</text>
</comment>
<protein>
    <submittedName>
        <fullName evidence="1">Fructokinase</fullName>
    </submittedName>
</protein>
<dbReference type="EMBL" id="AODD01000001">
    <property type="protein sequence ID" value="EUJ25126.1"/>
    <property type="molecule type" value="Genomic_DNA"/>
</dbReference>
<keyword evidence="2" id="KW-1185">Reference proteome</keyword>
<gene>
    <name evidence="1" type="ORF">PGRAN_00250</name>
</gene>
<accession>W7BPS3</accession>
<evidence type="ECO:0000313" key="2">
    <source>
        <dbReference type="Proteomes" id="UP000019253"/>
    </source>
</evidence>